<dbReference type="InterPro" id="IPR001611">
    <property type="entry name" value="Leu-rich_rpt"/>
</dbReference>
<dbReference type="SUPFAM" id="SSF52047">
    <property type="entry name" value="RNI-like"/>
    <property type="match status" value="1"/>
</dbReference>
<feature type="compositionally biased region" description="Polar residues" evidence="1">
    <location>
        <begin position="430"/>
        <end position="443"/>
    </location>
</feature>
<dbReference type="Pfam" id="PF13516">
    <property type="entry name" value="LRR_6"/>
    <property type="match status" value="3"/>
</dbReference>
<dbReference type="AlphaFoldDB" id="A0AAV4CSA0"/>
<name>A0AAV4CSA0_9GAST</name>
<dbReference type="PANTHER" id="PTHR24114:SF50">
    <property type="entry name" value="RNI-LIKE PROTEIN"/>
    <property type="match status" value="1"/>
</dbReference>
<dbReference type="PANTHER" id="PTHR24114">
    <property type="entry name" value="LEUCINE RICH REPEAT FAMILY PROTEIN"/>
    <property type="match status" value="1"/>
</dbReference>
<dbReference type="Proteomes" id="UP000735302">
    <property type="component" value="Unassembled WGS sequence"/>
</dbReference>
<evidence type="ECO:0000313" key="2">
    <source>
        <dbReference type="EMBL" id="GFO34720.1"/>
    </source>
</evidence>
<comment type="caution">
    <text evidence="2">The sequence shown here is derived from an EMBL/GenBank/DDBJ whole genome shotgun (WGS) entry which is preliminary data.</text>
</comment>
<dbReference type="InterPro" id="IPR032675">
    <property type="entry name" value="LRR_dom_sf"/>
</dbReference>
<feature type="compositionally biased region" description="Polar residues" evidence="1">
    <location>
        <begin position="17"/>
        <end position="32"/>
    </location>
</feature>
<evidence type="ECO:0000313" key="3">
    <source>
        <dbReference type="Proteomes" id="UP000735302"/>
    </source>
</evidence>
<reference evidence="2 3" key="1">
    <citation type="journal article" date="2021" name="Elife">
        <title>Chloroplast acquisition without the gene transfer in kleptoplastic sea slugs, Plakobranchus ocellatus.</title>
        <authorList>
            <person name="Maeda T."/>
            <person name="Takahashi S."/>
            <person name="Yoshida T."/>
            <person name="Shimamura S."/>
            <person name="Takaki Y."/>
            <person name="Nagai Y."/>
            <person name="Toyoda A."/>
            <person name="Suzuki Y."/>
            <person name="Arimoto A."/>
            <person name="Ishii H."/>
            <person name="Satoh N."/>
            <person name="Nishiyama T."/>
            <person name="Hasebe M."/>
            <person name="Maruyama T."/>
            <person name="Minagawa J."/>
            <person name="Obokata J."/>
            <person name="Shigenobu S."/>
        </authorList>
    </citation>
    <scope>NUCLEOTIDE SEQUENCE [LARGE SCALE GENOMIC DNA]</scope>
</reference>
<dbReference type="SMART" id="SM00368">
    <property type="entry name" value="LRR_RI"/>
    <property type="match status" value="8"/>
</dbReference>
<dbReference type="Gene3D" id="3.80.10.10">
    <property type="entry name" value="Ribonuclease Inhibitor"/>
    <property type="match status" value="3"/>
</dbReference>
<organism evidence="2 3">
    <name type="scientific">Plakobranchus ocellatus</name>
    <dbReference type="NCBI Taxonomy" id="259542"/>
    <lineage>
        <taxon>Eukaryota</taxon>
        <taxon>Metazoa</taxon>
        <taxon>Spiralia</taxon>
        <taxon>Lophotrochozoa</taxon>
        <taxon>Mollusca</taxon>
        <taxon>Gastropoda</taxon>
        <taxon>Heterobranchia</taxon>
        <taxon>Euthyneura</taxon>
        <taxon>Panpulmonata</taxon>
        <taxon>Sacoglossa</taxon>
        <taxon>Placobranchoidea</taxon>
        <taxon>Plakobranchidae</taxon>
        <taxon>Plakobranchus</taxon>
    </lineage>
</organism>
<protein>
    <submittedName>
        <fullName evidence="2">Leucine-rich repeat-containing protein 74a-like</fullName>
    </submittedName>
</protein>
<keyword evidence="3" id="KW-1185">Reference proteome</keyword>
<feature type="compositionally biased region" description="Polar residues" evidence="1">
    <location>
        <begin position="462"/>
        <end position="474"/>
    </location>
</feature>
<dbReference type="EMBL" id="BLXT01006926">
    <property type="protein sequence ID" value="GFO34720.1"/>
    <property type="molecule type" value="Genomic_DNA"/>
</dbReference>
<sequence>MKTINFYMRTELPSRKPPTSTRSDAYVSSTNRGLPFCRRDFKSDVSQSRSVPGLGANQLKGKALGKTSGKYALRMSTPSPPPDDDELDVPGQEHSKPDVDEIKKRMYTRECTRLGVTPVGAFLRSPTSTALQIPNYSLGPAGARALSVPLMLDSTLTTLNLEGNGLGQEGVVSLREVLTDHCAITQLNLKRNKLGYKGALVVCQILQTNRLIQSINVSANQIDDKAGVFFANMLRANSQLKSLDLSDNNLAEVAGRQLGNALSQNETLEMLDLSWNHFNGSGAAKLLEGVRDNFGLKHLNLAYNCFGRGREGKAPDPLCDLLRSNSVLLFLDLSCNRLSNLDVLNVSIGLSHNDCLHTLKIGRNLVDVAAVNLLLSAVAMNEGSQVAHLDMSDLPISENDLVIVGELRSRDIKVIHGRVHQTETDFKSKPTPNRPESSNSQDEISPLSAAEDNEEEAGATATYVSTADKNGLQV</sequence>
<feature type="region of interest" description="Disordered" evidence="1">
    <location>
        <begin position="421"/>
        <end position="474"/>
    </location>
</feature>
<accession>A0AAV4CSA0</accession>
<dbReference type="InterPro" id="IPR052394">
    <property type="entry name" value="LRR-containing"/>
</dbReference>
<proteinExistence type="predicted"/>
<feature type="region of interest" description="Disordered" evidence="1">
    <location>
        <begin position="9"/>
        <end position="97"/>
    </location>
</feature>
<gene>
    <name evidence="2" type="ORF">PoB_006122500</name>
</gene>
<evidence type="ECO:0000256" key="1">
    <source>
        <dbReference type="SAM" id="MobiDB-lite"/>
    </source>
</evidence>